<dbReference type="InterPro" id="IPR036635">
    <property type="entry name" value="MurB_C_sf"/>
</dbReference>
<keyword evidence="12 19" id="KW-0133">Cell shape</keyword>
<evidence type="ECO:0000256" key="5">
    <source>
        <dbReference type="ARBA" id="ARBA00012518"/>
    </source>
</evidence>
<dbReference type="EC" id="1.3.1.98" evidence="5 19"/>
<evidence type="ECO:0000313" key="21">
    <source>
        <dbReference type="EMBL" id="WAC11167.1"/>
    </source>
</evidence>
<dbReference type="Gene3D" id="3.90.78.10">
    <property type="entry name" value="UDP-N-acetylenolpyruvoylglucosamine reductase, C-terminal domain"/>
    <property type="match status" value="1"/>
</dbReference>
<keyword evidence="22" id="KW-1185">Reference proteome</keyword>
<evidence type="ECO:0000256" key="19">
    <source>
        <dbReference type="HAMAP-Rule" id="MF_00037"/>
    </source>
</evidence>
<accession>A0A9E8N9W0</accession>
<name>A0A9E8N9W0_9BACT</name>
<feature type="domain" description="FAD-binding PCMH-type" evidence="20">
    <location>
        <begin position="17"/>
        <end position="188"/>
    </location>
</feature>
<evidence type="ECO:0000256" key="9">
    <source>
        <dbReference type="ARBA" id="ARBA00022630"/>
    </source>
</evidence>
<comment type="similarity">
    <text evidence="19">Belongs to the MurB family.</text>
</comment>
<dbReference type="InterPro" id="IPR016169">
    <property type="entry name" value="FAD-bd_PCMH_sub2"/>
</dbReference>
<evidence type="ECO:0000259" key="20">
    <source>
        <dbReference type="PROSITE" id="PS51387"/>
    </source>
</evidence>
<comment type="function">
    <text evidence="2 19">Cell wall formation.</text>
</comment>
<feature type="active site" evidence="19">
    <location>
        <position position="334"/>
    </location>
</feature>
<keyword evidence="9 19" id="KW-0285">Flavoprotein</keyword>
<dbReference type="SUPFAM" id="SSF56194">
    <property type="entry name" value="Uridine diphospho-N-Acetylenolpyruvylglucosamine reductase, MurB, C-terminal domain"/>
    <property type="match status" value="1"/>
</dbReference>
<dbReference type="KEGG" id="dpf:ON006_25955"/>
<evidence type="ECO:0000256" key="10">
    <source>
        <dbReference type="ARBA" id="ARBA00022827"/>
    </source>
</evidence>
<dbReference type="AlphaFoldDB" id="A0A9E8N9W0"/>
<dbReference type="HAMAP" id="MF_00037">
    <property type="entry name" value="MurB"/>
    <property type="match status" value="1"/>
</dbReference>
<comment type="catalytic activity">
    <reaction evidence="18 19">
        <text>UDP-N-acetyl-alpha-D-muramate + NADP(+) = UDP-N-acetyl-3-O-(1-carboxyvinyl)-alpha-D-glucosamine + NADPH + H(+)</text>
        <dbReference type="Rhea" id="RHEA:12248"/>
        <dbReference type="ChEBI" id="CHEBI:15378"/>
        <dbReference type="ChEBI" id="CHEBI:57783"/>
        <dbReference type="ChEBI" id="CHEBI:58349"/>
        <dbReference type="ChEBI" id="CHEBI:68483"/>
        <dbReference type="ChEBI" id="CHEBI:70757"/>
        <dbReference type="EC" id="1.3.1.98"/>
    </reaction>
</comment>
<evidence type="ECO:0000256" key="15">
    <source>
        <dbReference type="ARBA" id="ARBA00023306"/>
    </source>
</evidence>
<evidence type="ECO:0000256" key="17">
    <source>
        <dbReference type="ARBA" id="ARBA00031026"/>
    </source>
</evidence>
<evidence type="ECO:0000256" key="18">
    <source>
        <dbReference type="ARBA" id="ARBA00048914"/>
    </source>
</evidence>
<evidence type="ECO:0000256" key="12">
    <source>
        <dbReference type="ARBA" id="ARBA00022960"/>
    </source>
</evidence>
<dbReference type="InterPro" id="IPR006094">
    <property type="entry name" value="Oxid_FAD_bind_N"/>
</dbReference>
<keyword evidence="10 19" id="KW-0274">FAD</keyword>
<evidence type="ECO:0000256" key="2">
    <source>
        <dbReference type="ARBA" id="ARBA00003921"/>
    </source>
</evidence>
<dbReference type="InterPro" id="IPR016166">
    <property type="entry name" value="FAD-bd_PCMH"/>
</dbReference>
<dbReference type="RefSeq" id="WP_244824151.1">
    <property type="nucleotide sequence ID" value="NZ_CP112998.1"/>
</dbReference>
<keyword evidence="15 19" id="KW-0131">Cell cycle</keyword>
<evidence type="ECO:0000256" key="4">
    <source>
        <dbReference type="ARBA" id="ARBA00004752"/>
    </source>
</evidence>
<dbReference type="PROSITE" id="PS51387">
    <property type="entry name" value="FAD_PCMH"/>
    <property type="match status" value="1"/>
</dbReference>
<feature type="active site" evidence="19">
    <location>
        <position position="164"/>
    </location>
</feature>
<evidence type="ECO:0000256" key="1">
    <source>
        <dbReference type="ARBA" id="ARBA00001974"/>
    </source>
</evidence>
<evidence type="ECO:0000256" key="7">
    <source>
        <dbReference type="ARBA" id="ARBA00022490"/>
    </source>
</evidence>
<comment type="subcellular location">
    <subcellularLocation>
        <location evidence="3 19">Cytoplasm</location>
    </subcellularLocation>
</comment>
<dbReference type="GO" id="GO:0071555">
    <property type="term" value="P:cell wall organization"/>
    <property type="evidence" value="ECO:0007669"/>
    <property type="project" value="UniProtKB-KW"/>
</dbReference>
<dbReference type="NCBIfam" id="NF000755">
    <property type="entry name" value="PRK00046.1"/>
    <property type="match status" value="1"/>
</dbReference>
<dbReference type="EMBL" id="CP112998">
    <property type="protein sequence ID" value="WAC11167.1"/>
    <property type="molecule type" value="Genomic_DNA"/>
</dbReference>
<evidence type="ECO:0000256" key="16">
    <source>
        <dbReference type="ARBA" id="ARBA00023316"/>
    </source>
</evidence>
<evidence type="ECO:0000256" key="6">
    <source>
        <dbReference type="ARBA" id="ARBA00015188"/>
    </source>
</evidence>
<dbReference type="Proteomes" id="UP001164653">
    <property type="component" value="Chromosome"/>
</dbReference>
<keyword evidence="14 19" id="KW-0560">Oxidoreductase</keyword>
<dbReference type="GO" id="GO:0005829">
    <property type="term" value="C:cytosol"/>
    <property type="evidence" value="ECO:0007669"/>
    <property type="project" value="TreeGrafter"/>
</dbReference>
<gene>
    <name evidence="19 21" type="primary">murB</name>
    <name evidence="21" type="ORF">ON006_25955</name>
</gene>
<keyword evidence="13 19" id="KW-0573">Peptidoglycan synthesis</keyword>
<comment type="pathway">
    <text evidence="4 19">Cell wall biogenesis; peptidoglycan biosynthesis.</text>
</comment>
<feature type="active site" description="Proton donor" evidence="19">
    <location>
        <position position="238"/>
    </location>
</feature>
<evidence type="ECO:0000256" key="13">
    <source>
        <dbReference type="ARBA" id="ARBA00022984"/>
    </source>
</evidence>
<evidence type="ECO:0000256" key="3">
    <source>
        <dbReference type="ARBA" id="ARBA00004496"/>
    </source>
</evidence>
<dbReference type="GO" id="GO:0051301">
    <property type="term" value="P:cell division"/>
    <property type="evidence" value="ECO:0007669"/>
    <property type="project" value="UniProtKB-KW"/>
</dbReference>
<keyword evidence="11 19" id="KW-0521">NADP</keyword>
<dbReference type="Gene3D" id="3.30.465.10">
    <property type="match status" value="1"/>
</dbReference>
<dbReference type="GO" id="GO:0071949">
    <property type="term" value="F:FAD binding"/>
    <property type="evidence" value="ECO:0007669"/>
    <property type="project" value="InterPro"/>
</dbReference>
<comment type="cofactor">
    <cofactor evidence="1 19">
        <name>FAD</name>
        <dbReference type="ChEBI" id="CHEBI:57692"/>
    </cofactor>
</comment>
<evidence type="ECO:0000256" key="11">
    <source>
        <dbReference type="ARBA" id="ARBA00022857"/>
    </source>
</evidence>
<evidence type="ECO:0000256" key="14">
    <source>
        <dbReference type="ARBA" id="ARBA00023002"/>
    </source>
</evidence>
<dbReference type="GO" id="GO:0008360">
    <property type="term" value="P:regulation of cell shape"/>
    <property type="evidence" value="ECO:0007669"/>
    <property type="project" value="UniProtKB-KW"/>
</dbReference>
<dbReference type="InterPro" id="IPR003170">
    <property type="entry name" value="MurB"/>
</dbReference>
<evidence type="ECO:0000313" key="22">
    <source>
        <dbReference type="Proteomes" id="UP001164653"/>
    </source>
</evidence>
<organism evidence="21 22">
    <name type="scientific">Dyadobacter pollutisoli</name>
    <dbReference type="NCBI Taxonomy" id="2910158"/>
    <lineage>
        <taxon>Bacteria</taxon>
        <taxon>Pseudomonadati</taxon>
        <taxon>Bacteroidota</taxon>
        <taxon>Cytophagia</taxon>
        <taxon>Cytophagales</taxon>
        <taxon>Spirosomataceae</taxon>
        <taxon>Dyadobacter</taxon>
    </lineage>
</organism>
<reference evidence="21" key="1">
    <citation type="submission" date="2022-11" db="EMBL/GenBank/DDBJ databases">
        <title>Dyadobacter pollutisoli sp. nov., isolated from plastic dumped soil.</title>
        <authorList>
            <person name="Kim J.M."/>
            <person name="Kim K.R."/>
            <person name="Lee J.K."/>
            <person name="Hao L."/>
            <person name="Jeon C.O."/>
        </authorList>
    </citation>
    <scope>NUCLEOTIDE SEQUENCE</scope>
    <source>
        <strain evidence="21">U1</strain>
    </source>
</reference>
<sequence>MQIQSNFSLRHLNTFGLESEARYFVEARSIEELTEILLDPVWKQTAKFILGGGSNVLFTRNVDALVIHPVIKGIEKIKEDDDRVWLKVGGGEVWHDFVMHCVENNYGGIENLSLIPGTVGAAPMQNIGAYGVEIKDVIESVEGVSIQNGQKRTFSKEECQFGYRESVFKRALKDQYVITGATFVLSKNPVLNVGYGDVKKTLEEMNVASPTIRDVSDAIIKIRQSKLPDPAQIGNAGSFFKNPEIPSGQYAELKETFAEMPGYVVSAEKVKVPAGWLIEQAGWKGYRRGAIGVHERQALVLVNYGGGNGNDIKALAEEIKASVSVKFGIDLNAEVNFI</sequence>
<dbReference type="GO" id="GO:0009252">
    <property type="term" value="P:peptidoglycan biosynthetic process"/>
    <property type="evidence" value="ECO:0007669"/>
    <property type="project" value="UniProtKB-UniRule"/>
</dbReference>
<dbReference type="PANTHER" id="PTHR21071">
    <property type="entry name" value="UDP-N-ACETYLENOLPYRUVOYLGLUCOSAMINE REDUCTASE"/>
    <property type="match status" value="1"/>
</dbReference>
<dbReference type="Pfam" id="PF01565">
    <property type="entry name" value="FAD_binding_4"/>
    <property type="match status" value="1"/>
</dbReference>
<dbReference type="PANTHER" id="PTHR21071:SF4">
    <property type="entry name" value="UDP-N-ACETYLENOLPYRUVOYLGLUCOSAMINE REDUCTASE"/>
    <property type="match status" value="1"/>
</dbReference>
<keyword evidence="7 19" id="KW-0963">Cytoplasm</keyword>
<keyword evidence="8 19" id="KW-0132">Cell division</keyword>
<keyword evidence="16 19" id="KW-0961">Cell wall biogenesis/degradation</keyword>
<dbReference type="Pfam" id="PF02873">
    <property type="entry name" value="MurB_C"/>
    <property type="match status" value="1"/>
</dbReference>
<dbReference type="Gene3D" id="3.30.43.10">
    <property type="entry name" value="Uridine Diphospho-n-acetylenolpyruvylglucosamine Reductase, domain 2"/>
    <property type="match status" value="1"/>
</dbReference>
<dbReference type="SUPFAM" id="SSF56176">
    <property type="entry name" value="FAD-binding/transporter-associated domain-like"/>
    <property type="match status" value="1"/>
</dbReference>
<dbReference type="InterPro" id="IPR011601">
    <property type="entry name" value="MurB_C"/>
</dbReference>
<proteinExistence type="inferred from homology"/>
<dbReference type="InterPro" id="IPR016167">
    <property type="entry name" value="FAD-bd_PCMH_sub1"/>
</dbReference>
<protein>
    <recommendedName>
        <fullName evidence="6 19">UDP-N-acetylenolpyruvoylglucosamine reductase</fullName>
        <ecNumber evidence="5 19">1.3.1.98</ecNumber>
    </recommendedName>
    <alternativeName>
        <fullName evidence="17 19">UDP-N-acetylmuramate dehydrogenase</fullName>
    </alternativeName>
</protein>
<evidence type="ECO:0000256" key="8">
    <source>
        <dbReference type="ARBA" id="ARBA00022618"/>
    </source>
</evidence>
<dbReference type="GO" id="GO:0008762">
    <property type="term" value="F:UDP-N-acetylmuramate dehydrogenase activity"/>
    <property type="evidence" value="ECO:0007669"/>
    <property type="project" value="UniProtKB-UniRule"/>
</dbReference>
<dbReference type="InterPro" id="IPR036318">
    <property type="entry name" value="FAD-bd_PCMH-like_sf"/>
</dbReference>
<dbReference type="NCBIfam" id="TIGR00179">
    <property type="entry name" value="murB"/>
    <property type="match status" value="1"/>
</dbReference>